<evidence type="ECO:0000256" key="4">
    <source>
        <dbReference type="ARBA" id="ARBA00022737"/>
    </source>
</evidence>
<organism evidence="6 7">
    <name type="scientific">Astathelohania contejeani</name>
    <dbReference type="NCBI Taxonomy" id="164912"/>
    <lineage>
        <taxon>Eukaryota</taxon>
        <taxon>Fungi</taxon>
        <taxon>Fungi incertae sedis</taxon>
        <taxon>Microsporidia</taxon>
        <taxon>Astathelohaniidae</taxon>
        <taxon>Astathelohania</taxon>
    </lineage>
</organism>
<dbReference type="PANTHER" id="PTHR15651">
    <property type="entry name" value="ARMADILLO REPEAT-CONTAINING PROTEIN 8"/>
    <property type="match status" value="1"/>
</dbReference>
<keyword evidence="7" id="KW-1185">Reference proteome</keyword>
<dbReference type="InterPro" id="IPR016024">
    <property type="entry name" value="ARM-type_fold"/>
</dbReference>
<evidence type="ECO:0000256" key="2">
    <source>
        <dbReference type="ARBA" id="ARBA00004496"/>
    </source>
</evidence>
<gene>
    <name evidence="6" type="primary">armc8</name>
    <name evidence="6" type="ORF">TCON_0352</name>
</gene>
<protein>
    <submittedName>
        <fullName evidence="6">Armadillo repeat-containing protein 8</fullName>
    </submittedName>
</protein>
<dbReference type="InterPro" id="IPR038739">
    <property type="entry name" value="ARMC8/Vid28"/>
</dbReference>
<comment type="subcellular location">
    <subcellularLocation>
        <location evidence="2">Cytoplasm</location>
    </subcellularLocation>
    <subcellularLocation>
        <location evidence="1">Nucleus</location>
    </subcellularLocation>
</comment>
<accession>A0ABQ7I235</accession>
<evidence type="ECO:0000256" key="3">
    <source>
        <dbReference type="ARBA" id="ARBA00022490"/>
    </source>
</evidence>
<keyword evidence="4" id="KW-0677">Repeat</keyword>
<dbReference type="Proteomes" id="UP001516464">
    <property type="component" value="Unassembled WGS sequence"/>
</dbReference>
<evidence type="ECO:0000256" key="1">
    <source>
        <dbReference type="ARBA" id="ARBA00004123"/>
    </source>
</evidence>
<proteinExistence type="predicted"/>
<dbReference type="EMBL" id="SBIQ01000013">
    <property type="protein sequence ID" value="KAF7684441.1"/>
    <property type="molecule type" value="Genomic_DNA"/>
</dbReference>
<keyword evidence="3" id="KW-0963">Cytoplasm</keyword>
<name>A0ABQ7I235_9MICR</name>
<dbReference type="SUPFAM" id="SSF48371">
    <property type="entry name" value="ARM repeat"/>
    <property type="match status" value="1"/>
</dbReference>
<reference evidence="6 7" key="1">
    <citation type="submission" date="2019-01" db="EMBL/GenBank/DDBJ databases">
        <title>Genomes sequencing and comparative genomics of infectious freshwater microsporidia, Cucumispora dikerogammari and Thelohania contejeani.</title>
        <authorList>
            <person name="Cormier A."/>
            <person name="Giraud I."/>
            <person name="Wattier R."/>
            <person name="Teixeira M."/>
            <person name="Grandjean F."/>
            <person name="Rigaud T."/>
            <person name="Cordaux R."/>
        </authorList>
    </citation>
    <scope>NUCLEOTIDE SEQUENCE [LARGE SCALE GENOMIC DNA]</scope>
    <source>
        <strain evidence="6">T1</strain>
        <tissue evidence="6">Spores</tissue>
    </source>
</reference>
<comment type="caution">
    <text evidence="6">The sequence shown here is derived from an EMBL/GenBank/DDBJ whole genome shotgun (WGS) entry which is preliminary data.</text>
</comment>
<dbReference type="PANTHER" id="PTHR15651:SF7">
    <property type="entry name" value="ARMADILLO REPEAT-CONTAINING PROTEIN 8"/>
    <property type="match status" value="1"/>
</dbReference>
<evidence type="ECO:0000313" key="7">
    <source>
        <dbReference type="Proteomes" id="UP001516464"/>
    </source>
</evidence>
<evidence type="ECO:0000313" key="6">
    <source>
        <dbReference type="EMBL" id="KAF7684441.1"/>
    </source>
</evidence>
<dbReference type="Gene3D" id="1.25.10.10">
    <property type="entry name" value="Leucine-rich Repeat Variant"/>
    <property type="match status" value="1"/>
</dbReference>
<keyword evidence="5" id="KW-0539">Nucleus</keyword>
<evidence type="ECO:0000256" key="5">
    <source>
        <dbReference type="ARBA" id="ARBA00023242"/>
    </source>
</evidence>
<dbReference type="InterPro" id="IPR011989">
    <property type="entry name" value="ARM-like"/>
</dbReference>
<sequence length="931" mass="110182">MNNEKKIDNNVLKILDNENSYMRYYIDLRDKLVSREKEKILFFNSHEFENLIDRYEALKNTKINQEFIIIAEILSLLCNSRNKKAVSYIKNMELHNIIFKKLKDMGDEYFHNPNFILLLRLFRIFMKKVIETEEDKNYQMFIYNLLNDTLNFMRNSNHSKSDLETCKYLQNEIFVFLKDNLNITTLFDLEELFKILLDCKTVASLKLLRKIINKRNYKIINHEKFYSQNEFDLNIKLESLACLIKCYKLGRNKKKRRRNKKNVNLCNINDESMNQEMNAKKEENGTFGSNGIQRENVFLIDEVNNRTTENPLNSIINEVINNQSNINDLENEITENDSIRRFLNDINDRIPNNRNNLRSPITGFEVIHTERRQPNINIHLLEPISIERENMTNNKLYEEKENIISKNEKENVFDDFYKPNDFVYLNEDLSKYDGNNFNDNTPFIRVIHKGKNPIIESLYLSKSLIWTEKPIIKNFASKDAILEKIIMLIGDLIEREHNKTLLYLGKLCVNDMQVQKLCGDTNILSSVCEIVNYELLLSMESEPETLSFYENLLSKPFNEPTKSTLVNALYALYALSTIWEENRKKIGGNKVIDSIFKALKNKISNRKIDYSVTLMMCIVKCMTRSIKFIRTTIYKTPIIDYCIQILQIIKEHKKEKRNFFTGKLRIHAMSDLKRMHNTNMINDIYFHGKVEFNYLLLERETYCVLSNILLEFVDYKAQFIQKGGLQLIFSHDIDPCNDYSVLFLLKNFVYDSSKNTKRYFIENTPHSYLISFFSKNSKPRVLEQYFNLLRNLFCGCEKEVKDITECYTDLMNETINYFNNLLTKNEILKKEDIRVLIQITYLFVNVIAGNSSWKKKIISNPNLKSLLKIKNWELEVAVIWLTINLSWGNDQEQINRIKSLREYGFGEWLRGLETKDPILVDKVNTALVNLR</sequence>